<sequence>MGGESDEEISADVLYSPVEHFTQIPAQRRNTDRDHDVIITPCRFVPERLADGRGSVKRSPSKRRSARLPPLGNHPPPSPSFL</sequence>
<comment type="caution">
    <text evidence="2">The sequence shown here is derived from an EMBL/GenBank/DDBJ whole genome shotgun (WGS) entry which is preliminary data.</text>
</comment>
<evidence type="ECO:0000313" key="3">
    <source>
        <dbReference type="Proteomes" id="UP000265618"/>
    </source>
</evidence>
<feature type="compositionally biased region" description="Basic residues" evidence="1">
    <location>
        <begin position="55"/>
        <end position="66"/>
    </location>
</feature>
<dbReference type="EMBL" id="BDIP01007056">
    <property type="protein sequence ID" value="GIQ91041.1"/>
    <property type="molecule type" value="Genomic_DNA"/>
</dbReference>
<evidence type="ECO:0000256" key="1">
    <source>
        <dbReference type="SAM" id="MobiDB-lite"/>
    </source>
</evidence>
<feature type="region of interest" description="Disordered" evidence="1">
    <location>
        <begin position="48"/>
        <end position="82"/>
    </location>
</feature>
<proteinExistence type="predicted"/>
<organism evidence="2 3">
    <name type="scientific">Kipferlia bialata</name>
    <dbReference type="NCBI Taxonomy" id="797122"/>
    <lineage>
        <taxon>Eukaryota</taxon>
        <taxon>Metamonada</taxon>
        <taxon>Carpediemonas-like organisms</taxon>
        <taxon>Kipferlia</taxon>
    </lineage>
</organism>
<reference evidence="2 3" key="1">
    <citation type="journal article" date="2018" name="PLoS ONE">
        <title>The draft genome of Kipferlia bialata reveals reductive genome evolution in fornicate parasites.</title>
        <authorList>
            <person name="Tanifuji G."/>
            <person name="Takabayashi S."/>
            <person name="Kume K."/>
            <person name="Takagi M."/>
            <person name="Nakayama T."/>
            <person name="Kamikawa R."/>
            <person name="Inagaki Y."/>
            <person name="Hashimoto T."/>
        </authorList>
    </citation>
    <scope>NUCLEOTIDE SEQUENCE [LARGE SCALE GENOMIC DNA]</scope>
    <source>
        <strain evidence="2">NY0173</strain>
    </source>
</reference>
<feature type="compositionally biased region" description="Pro residues" evidence="1">
    <location>
        <begin position="72"/>
        <end position="82"/>
    </location>
</feature>
<name>A0A9K3DAC1_9EUKA</name>
<keyword evidence="3" id="KW-1185">Reference proteome</keyword>
<dbReference type="AlphaFoldDB" id="A0A9K3DAC1"/>
<gene>
    <name evidence="2" type="ORF">KIPB_014096</name>
</gene>
<protein>
    <submittedName>
        <fullName evidence="2">Uncharacterized protein</fullName>
    </submittedName>
</protein>
<accession>A0A9K3DAC1</accession>
<evidence type="ECO:0000313" key="2">
    <source>
        <dbReference type="EMBL" id="GIQ91041.1"/>
    </source>
</evidence>
<dbReference type="Proteomes" id="UP000265618">
    <property type="component" value="Unassembled WGS sequence"/>
</dbReference>